<keyword evidence="3 7" id="KW-1003">Cell membrane</keyword>
<evidence type="ECO:0000256" key="1">
    <source>
        <dbReference type="ARBA" id="ARBA00004651"/>
    </source>
</evidence>
<feature type="transmembrane region" description="Helical" evidence="8">
    <location>
        <begin position="109"/>
        <end position="130"/>
    </location>
</feature>
<keyword evidence="7" id="KW-0012">Acyltransferase</keyword>
<reference evidence="9 10" key="1">
    <citation type="submission" date="2022-08" db="EMBL/GenBank/DDBJ databases">
        <title>Proteogenomics of the novel Dehalobacterium formicoaceticum strain EZ94 highlights a key role of methyltransferases during anaerobic dichloromethane degradation.</title>
        <authorList>
            <person name="Wasmund K."/>
        </authorList>
    </citation>
    <scope>NUCLEOTIDE SEQUENCE [LARGE SCALE GENOMIC DNA]</scope>
    <source>
        <strain evidence="9 10">EZ94</strain>
    </source>
</reference>
<evidence type="ECO:0000256" key="2">
    <source>
        <dbReference type="ARBA" id="ARBA00010323"/>
    </source>
</evidence>
<comment type="similarity">
    <text evidence="2 7">Belongs to the membrane-bound acyltransferase family.</text>
</comment>
<feature type="transmembrane region" description="Helical" evidence="8">
    <location>
        <begin position="355"/>
        <end position="375"/>
    </location>
</feature>
<dbReference type="PANTHER" id="PTHR13285:SF18">
    <property type="entry name" value="PROTEIN-CYSTEINE N-PALMITOYLTRANSFERASE RASP"/>
    <property type="match status" value="1"/>
</dbReference>
<dbReference type="InterPro" id="IPR051085">
    <property type="entry name" value="MB_O-acyltransferase"/>
</dbReference>
<proteinExistence type="inferred from homology"/>
<evidence type="ECO:0000256" key="4">
    <source>
        <dbReference type="ARBA" id="ARBA00022692"/>
    </source>
</evidence>
<comment type="caution">
    <text evidence="9">The sequence shown here is derived from an EMBL/GenBank/DDBJ whole genome shotgun (WGS) entry which is preliminary data.</text>
</comment>
<dbReference type="RefSeq" id="WP_157677409.1">
    <property type="nucleotide sequence ID" value="NZ_CP022121.1"/>
</dbReference>
<keyword evidence="10" id="KW-1185">Reference proteome</keyword>
<dbReference type="PIRSF" id="PIRSF500217">
    <property type="entry name" value="AlgI"/>
    <property type="match status" value="1"/>
</dbReference>
<evidence type="ECO:0000313" key="9">
    <source>
        <dbReference type="EMBL" id="MCR6546461.1"/>
    </source>
</evidence>
<evidence type="ECO:0000313" key="10">
    <source>
        <dbReference type="Proteomes" id="UP001524944"/>
    </source>
</evidence>
<evidence type="ECO:0008006" key="11">
    <source>
        <dbReference type="Google" id="ProtNLM"/>
    </source>
</evidence>
<keyword evidence="7" id="KW-0808">Transferase</keyword>
<organism evidence="9 10">
    <name type="scientific">Dehalobacterium formicoaceticum</name>
    <dbReference type="NCBI Taxonomy" id="51515"/>
    <lineage>
        <taxon>Bacteria</taxon>
        <taxon>Bacillati</taxon>
        <taxon>Bacillota</taxon>
        <taxon>Clostridia</taxon>
        <taxon>Eubacteriales</taxon>
        <taxon>Peptococcaceae</taxon>
        <taxon>Dehalobacterium</taxon>
    </lineage>
</organism>
<evidence type="ECO:0000256" key="6">
    <source>
        <dbReference type="ARBA" id="ARBA00023136"/>
    </source>
</evidence>
<dbReference type="Proteomes" id="UP001524944">
    <property type="component" value="Unassembled WGS sequence"/>
</dbReference>
<feature type="transmembrane region" description="Helical" evidence="8">
    <location>
        <begin position="70"/>
        <end position="89"/>
    </location>
</feature>
<feature type="transmembrane region" description="Helical" evidence="8">
    <location>
        <begin position="309"/>
        <end position="335"/>
    </location>
</feature>
<feature type="transmembrane region" description="Helical" evidence="8">
    <location>
        <begin position="34"/>
        <end position="58"/>
    </location>
</feature>
<sequence length="468" mass="54971">MFQTPEFFFLLIISALLYWMLPQGRLLILGIASAIFYGWAGTGYLALFFLMAAATYLCSWRLEATGKRGWFLFGLFLNLGNLIFFKYALFLLREITGLTGLVLVPPGSIMGQLVLPVGISFYTFQLMAYLTDVYRGEIKVPGFLRFWVFISFFAQLIAGPIMRGRDFLPQIEKIEKITFDKDLTAIKWGVFWITLGLVKKVVLADTISPLVDWHFDRAAWIYGFQSWLGAYLFGFQIYLDFSGYSDMAIGLGKLFGLAMTRNFHTPYLSLNPSEFWRRWHVTLSSWVRDYIYIPLGGSRRGEAKRSRNLILAMTICGFWHGAAWTYLFWGFYHGVVLVLYHQFQRHSRKREFKNIPPILTVFLTFQVITIGWVFFRAETLTEAWIYLSHMFQNFNIYQLIFNKKALFPVLLLFLFHLWEDRFLKNHPHWVERWRKLPAPMRGLGYFLIMVLILAYLTQGQQSFIYFRF</sequence>
<feature type="transmembrane region" description="Helical" evidence="8">
    <location>
        <begin position="142"/>
        <end position="162"/>
    </location>
</feature>
<dbReference type="InterPro" id="IPR004299">
    <property type="entry name" value="MBOAT_fam"/>
</dbReference>
<feature type="transmembrane region" description="Helical" evidence="8">
    <location>
        <begin position="219"/>
        <end position="239"/>
    </location>
</feature>
<evidence type="ECO:0000256" key="5">
    <source>
        <dbReference type="ARBA" id="ARBA00022989"/>
    </source>
</evidence>
<feature type="transmembrane region" description="Helical" evidence="8">
    <location>
        <begin position="7"/>
        <end position="28"/>
    </location>
</feature>
<dbReference type="EMBL" id="JANPWE010000007">
    <property type="protein sequence ID" value="MCR6546461.1"/>
    <property type="molecule type" value="Genomic_DNA"/>
</dbReference>
<comment type="subcellular location">
    <subcellularLocation>
        <location evidence="1">Cell membrane</location>
        <topology evidence="1">Multi-pass membrane protein</topology>
    </subcellularLocation>
</comment>
<dbReference type="InterPro" id="IPR024194">
    <property type="entry name" value="Ac/AlaTfrase_AlgI/DltB"/>
</dbReference>
<gene>
    <name evidence="9" type="ORF">NVS47_13235</name>
</gene>
<name>A0ABT1Y9Y0_9FIRM</name>
<keyword evidence="4 8" id="KW-0812">Transmembrane</keyword>
<feature type="transmembrane region" description="Helical" evidence="8">
    <location>
        <begin position="396"/>
        <end position="418"/>
    </location>
</feature>
<dbReference type="Pfam" id="PF03062">
    <property type="entry name" value="MBOAT"/>
    <property type="match status" value="1"/>
</dbReference>
<dbReference type="PIRSF" id="PIRSF016636">
    <property type="entry name" value="AlgI_DltB"/>
    <property type="match status" value="1"/>
</dbReference>
<evidence type="ECO:0000256" key="7">
    <source>
        <dbReference type="PIRNR" id="PIRNR016636"/>
    </source>
</evidence>
<dbReference type="PANTHER" id="PTHR13285">
    <property type="entry name" value="ACYLTRANSFERASE"/>
    <property type="match status" value="1"/>
</dbReference>
<evidence type="ECO:0000256" key="3">
    <source>
        <dbReference type="ARBA" id="ARBA00022475"/>
    </source>
</evidence>
<evidence type="ECO:0000256" key="8">
    <source>
        <dbReference type="SAM" id="Phobius"/>
    </source>
</evidence>
<keyword evidence="5 8" id="KW-1133">Transmembrane helix</keyword>
<feature type="transmembrane region" description="Helical" evidence="8">
    <location>
        <begin position="438"/>
        <end position="457"/>
    </location>
</feature>
<protein>
    <recommendedName>
        <fullName evidence="11">MBOAT family protein</fullName>
    </recommendedName>
</protein>
<dbReference type="InterPro" id="IPR028362">
    <property type="entry name" value="AlgI"/>
</dbReference>
<keyword evidence="6 7" id="KW-0472">Membrane</keyword>
<accession>A0ABT1Y9Y0</accession>